<dbReference type="STRING" id="169679.CSACC_24110"/>
<evidence type="ECO:0000256" key="7">
    <source>
        <dbReference type="RuleBase" id="RU363032"/>
    </source>
</evidence>
<feature type="transmembrane region" description="Helical" evidence="7">
    <location>
        <begin position="233"/>
        <end position="252"/>
    </location>
</feature>
<accession>A0A1S8N2W8</accession>
<dbReference type="EMBL" id="LZYZ01000006">
    <property type="protein sequence ID" value="OOM10661.1"/>
    <property type="molecule type" value="Genomic_DNA"/>
</dbReference>
<evidence type="ECO:0000313" key="10">
    <source>
        <dbReference type="Proteomes" id="UP000191154"/>
    </source>
</evidence>
<keyword evidence="4 7" id="KW-0812">Transmembrane</keyword>
<keyword evidence="2 7" id="KW-0813">Transport</keyword>
<reference evidence="9 10" key="1">
    <citation type="submission" date="2016-05" db="EMBL/GenBank/DDBJ databases">
        <title>Microbial solvent formation.</title>
        <authorList>
            <person name="Poehlein A."/>
            <person name="Montoya Solano J.D."/>
            <person name="Flitsch S."/>
            <person name="Krabben P."/>
            <person name="Duerre P."/>
            <person name="Daniel R."/>
        </authorList>
    </citation>
    <scope>NUCLEOTIDE SEQUENCE [LARGE SCALE GENOMIC DNA]</scope>
    <source>
        <strain evidence="9 10">L1-8</strain>
    </source>
</reference>
<name>A0A1S8N2W8_CLOSA</name>
<keyword evidence="6 7" id="KW-0472">Membrane</keyword>
<feature type="transmembrane region" description="Helical" evidence="7">
    <location>
        <begin position="12"/>
        <end position="32"/>
    </location>
</feature>
<keyword evidence="5 7" id="KW-1133">Transmembrane helix</keyword>
<dbReference type="SUPFAM" id="SSF161098">
    <property type="entry name" value="MetI-like"/>
    <property type="match status" value="1"/>
</dbReference>
<comment type="subcellular location">
    <subcellularLocation>
        <location evidence="1 7">Cell membrane</location>
        <topology evidence="1 7">Multi-pass membrane protein</topology>
    </subcellularLocation>
</comment>
<organism evidence="9 10">
    <name type="scientific">Clostridium saccharobutylicum</name>
    <dbReference type="NCBI Taxonomy" id="169679"/>
    <lineage>
        <taxon>Bacteria</taxon>
        <taxon>Bacillati</taxon>
        <taxon>Bacillota</taxon>
        <taxon>Clostridia</taxon>
        <taxon>Eubacteriales</taxon>
        <taxon>Clostridiaceae</taxon>
        <taxon>Clostridium</taxon>
    </lineage>
</organism>
<dbReference type="PROSITE" id="PS50928">
    <property type="entry name" value="ABC_TM1"/>
    <property type="match status" value="1"/>
</dbReference>
<feature type="transmembrane region" description="Helical" evidence="7">
    <location>
        <begin position="66"/>
        <end position="91"/>
    </location>
</feature>
<evidence type="ECO:0000256" key="5">
    <source>
        <dbReference type="ARBA" id="ARBA00022989"/>
    </source>
</evidence>
<proteinExistence type="inferred from homology"/>
<comment type="similarity">
    <text evidence="7">Belongs to the binding-protein-dependent transport system permease family.</text>
</comment>
<evidence type="ECO:0000259" key="8">
    <source>
        <dbReference type="PROSITE" id="PS50928"/>
    </source>
</evidence>
<dbReference type="Gene3D" id="1.10.3720.10">
    <property type="entry name" value="MetI-like"/>
    <property type="match status" value="1"/>
</dbReference>
<dbReference type="RefSeq" id="WP_077866339.1">
    <property type="nucleotide sequence ID" value="NZ_LZYZ01000006.1"/>
</dbReference>
<protein>
    <submittedName>
        <fullName evidence="9">Phosphate-import permease protein PhnE</fullName>
    </submittedName>
</protein>
<keyword evidence="3" id="KW-1003">Cell membrane</keyword>
<dbReference type="GO" id="GO:0055085">
    <property type="term" value="P:transmembrane transport"/>
    <property type="evidence" value="ECO:0007669"/>
    <property type="project" value="InterPro"/>
</dbReference>
<evidence type="ECO:0000256" key="6">
    <source>
        <dbReference type="ARBA" id="ARBA00023136"/>
    </source>
</evidence>
<dbReference type="AlphaFoldDB" id="A0A1S8N2W8"/>
<evidence type="ECO:0000256" key="2">
    <source>
        <dbReference type="ARBA" id="ARBA00022448"/>
    </source>
</evidence>
<evidence type="ECO:0000256" key="1">
    <source>
        <dbReference type="ARBA" id="ARBA00004651"/>
    </source>
</evidence>
<dbReference type="Proteomes" id="UP000191154">
    <property type="component" value="Unassembled WGS sequence"/>
</dbReference>
<dbReference type="InterPro" id="IPR035906">
    <property type="entry name" value="MetI-like_sf"/>
</dbReference>
<evidence type="ECO:0000256" key="3">
    <source>
        <dbReference type="ARBA" id="ARBA00022475"/>
    </source>
</evidence>
<feature type="transmembrane region" description="Helical" evidence="7">
    <location>
        <begin position="208"/>
        <end position="227"/>
    </location>
</feature>
<feature type="domain" description="ABC transmembrane type-1" evidence="8">
    <location>
        <begin position="70"/>
        <end position="253"/>
    </location>
</feature>
<feature type="transmembrane region" description="Helical" evidence="7">
    <location>
        <begin position="180"/>
        <end position="201"/>
    </location>
</feature>
<evidence type="ECO:0000256" key="4">
    <source>
        <dbReference type="ARBA" id="ARBA00022692"/>
    </source>
</evidence>
<dbReference type="CDD" id="cd06261">
    <property type="entry name" value="TM_PBP2"/>
    <property type="match status" value="1"/>
</dbReference>
<gene>
    <name evidence="9" type="primary">phnE_2</name>
    <name evidence="9" type="ORF">CLOSAC_32820</name>
</gene>
<dbReference type="Pfam" id="PF00528">
    <property type="entry name" value="BPD_transp_1"/>
    <property type="match status" value="1"/>
</dbReference>
<evidence type="ECO:0000313" key="9">
    <source>
        <dbReference type="EMBL" id="OOM10661.1"/>
    </source>
</evidence>
<sequence>MKIDILRKRNRIVTIIFITIIVFCMLCAQITQFSVIKGMSSVPSAIVWMFSQFIPNTKSFVKLPSILLKLIETILLSIASTTTASIIALFFGVMGSKVVKTNGTIRVFSRFIASISRNVPDAVWAMIFLLSFGQNILTGYLALFFASFGVLTRAFIETIDESSDSSVEALESTGASYPQIVFQSVLPSSLSQMISWILYMIETNIRSSTLIGILTGTGIGFIFDLYYKSMNYSIASLVVISIVLSVFAIEFISNCVRRKIL</sequence>
<dbReference type="PANTHER" id="PTHR30043:SF1">
    <property type="entry name" value="ABC TRANSPORT SYSTEM PERMEASE PROTEIN P69"/>
    <property type="match status" value="1"/>
</dbReference>
<comment type="caution">
    <text evidence="9">The sequence shown here is derived from an EMBL/GenBank/DDBJ whole genome shotgun (WGS) entry which is preliminary data.</text>
</comment>
<dbReference type="PANTHER" id="PTHR30043">
    <property type="entry name" value="PHOSPHONATES TRANSPORT SYSTEM PERMEASE PROTEIN"/>
    <property type="match status" value="1"/>
</dbReference>
<dbReference type="InterPro" id="IPR000515">
    <property type="entry name" value="MetI-like"/>
</dbReference>
<dbReference type="GO" id="GO:0005886">
    <property type="term" value="C:plasma membrane"/>
    <property type="evidence" value="ECO:0007669"/>
    <property type="project" value="UniProtKB-SubCell"/>
</dbReference>